<dbReference type="AlphaFoldDB" id="X0VSP7"/>
<feature type="non-terminal residue" evidence="1">
    <location>
        <position position="103"/>
    </location>
</feature>
<organism evidence="1">
    <name type="scientific">marine sediment metagenome</name>
    <dbReference type="NCBI Taxonomy" id="412755"/>
    <lineage>
        <taxon>unclassified sequences</taxon>
        <taxon>metagenomes</taxon>
        <taxon>ecological metagenomes</taxon>
    </lineage>
</organism>
<sequence length="103" mass="11244">MVLGTAPCMWDDLARAPVGLDIVAINRAAYLYLEPIAMAVSIHGVDLVEAIGRRRELGADMDFDAYGNFAERDESGDVIRWNRPNGGGSSGLFATRIALEVRY</sequence>
<dbReference type="EMBL" id="BARS01038842">
    <property type="protein sequence ID" value="GAG14177.1"/>
    <property type="molecule type" value="Genomic_DNA"/>
</dbReference>
<accession>X0VSP7</accession>
<evidence type="ECO:0000313" key="1">
    <source>
        <dbReference type="EMBL" id="GAG14177.1"/>
    </source>
</evidence>
<reference evidence="1" key="1">
    <citation type="journal article" date="2014" name="Front. Microbiol.">
        <title>High frequency of phylogenetically diverse reductive dehalogenase-homologous genes in deep subseafloor sedimentary metagenomes.</title>
        <authorList>
            <person name="Kawai M."/>
            <person name="Futagami T."/>
            <person name="Toyoda A."/>
            <person name="Takaki Y."/>
            <person name="Nishi S."/>
            <person name="Hori S."/>
            <person name="Arai W."/>
            <person name="Tsubouchi T."/>
            <person name="Morono Y."/>
            <person name="Uchiyama I."/>
            <person name="Ito T."/>
            <person name="Fujiyama A."/>
            <person name="Inagaki F."/>
            <person name="Takami H."/>
        </authorList>
    </citation>
    <scope>NUCLEOTIDE SEQUENCE</scope>
    <source>
        <strain evidence="1">Expedition CK06-06</strain>
    </source>
</reference>
<protein>
    <submittedName>
        <fullName evidence="1">Uncharacterized protein</fullName>
    </submittedName>
</protein>
<name>X0VSP7_9ZZZZ</name>
<comment type="caution">
    <text evidence="1">The sequence shown here is derived from an EMBL/GenBank/DDBJ whole genome shotgun (WGS) entry which is preliminary data.</text>
</comment>
<proteinExistence type="predicted"/>
<gene>
    <name evidence="1" type="ORF">S01H1_59389</name>
</gene>